<dbReference type="Proteomes" id="UP001139311">
    <property type="component" value="Unassembled WGS sequence"/>
</dbReference>
<proteinExistence type="predicted"/>
<accession>A0A9X1IAC1</accession>
<evidence type="ECO:0008006" key="3">
    <source>
        <dbReference type="Google" id="ProtNLM"/>
    </source>
</evidence>
<dbReference type="RefSeq" id="WP_226605501.1">
    <property type="nucleotide sequence ID" value="NZ_JAJAQI010000006.1"/>
</dbReference>
<keyword evidence="2" id="KW-1185">Reference proteome</keyword>
<sequence>MTERPYSPEDPATWPHVAADWIGVAHDVGYSQDHSTIIVGAEHMVTGARRLGVIHIERLALGTAPSLVRERVAEVARQFIIPRATPVIVVDARSNPSHFQSLVAEAALPVVGFSMTAAEAHAHRPVPQLVPIPGRRPVPALVWGLSRNAMFSEVEAALDARELRMARVGDFDALRAELRDLQRITSDAGRMRYEPPPGGHDDLAVTLAALVWAWRHLPRLRRVVTPRVVPPSVRSWA</sequence>
<reference evidence="1" key="1">
    <citation type="submission" date="2021-10" db="EMBL/GenBank/DDBJ databases">
        <title>Roseicella aerolatum sp. nov., isolated from aerosols of e-waste dismantling site.</title>
        <authorList>
            <person name="Qin T."/>
        </authorList>
    </citation>
    <scope>NUCLEOTIDE SEQUENCE</scope>
    <source>
        <strain evidence="1">GB24</strain>
    </source>
</reference>
<comment type="caution">
    <text evidence="1">The sequence shown here is derived from an EMBL/GenBank/DDBJ whole genome shotgun (WGS) entry which is preliminary data.</text>
</comment>
<dbReference type="Gene3D" id="3.30.420.240">
    <property type="match status" value="1"/>
</dbReference>
<evidence type="ECO:0000313" key="1">
    <source>
        <dbReference type="EMBL" id="MCB4821166.1"/>
    </source>
</evidence>
<dbReference type="AlphaFoldDB" id="A0A9X1IAC1"/>
<gene>
    <name evidence="1" type="ORF">LHA35_05395</name>
</gene>
<protein>
    <recommendedName>
        <fullName evidence="3">Terminase large subunit gp17-like C-terminal domain-containing protein</fullName>
    </recommendedName>
</protein>
<dbReference type="EMBL" id="JAJAQI010000006">
    <property type="protein sequence ID" value="MCB4821166.1"/>
    <property type="molecule type" value="Genomic_DNA"/>
</dbReference>
<evidence type="ECO:0000313" key="2">
    <source>
        <dbReference type="Proteomes" id="UP001139311"/>
    </source>
</evidence>
<name>A0A9X1IAC1_9PROT</name>
<organism evidence="1 2">
    <name type="scientific">Roseicella aerolata</name>
    <dbReference type="NCBI Taxonomy" id="2883479"/>
    <lineage>
        <taxon>Bacteria</taxon>
        <taxon>Pseudomonadati</taxon>
        <taxon>Pseudomonadota</taxon>
        <taxon>Alphaproteobacteria</taxon>
        <taxon>Acetobacterales</taxon>
        <taxon>Roseomonadaceae</taxon>
        <taxon>Roseicella</taxon>
    </lineage>
</organism>